<evidence type="ECO:0000256" key="8">
    <source>
        <dbReference type="ARBA" id="ARBA00022968"/>
    </source>
</evidence>
<keyword evidence="11" id="KW-0325">Glycoprotein</keyword>
<sequence length="757" mass="87067">MLLAWRALFWGLCSLLVACRAAPPFGAGTESQPAGARRLDGQNSRKLHGRFLHISDIHPDPFYKTYSSTKADAACHRRWGPAGVYGAETSGCDTPIALVNETFKWIQENLKDTIDFVVWTGDSARHDNDEKIPRTQRQIIEQNEFIVTKFTEVFGKSDNINDTDPTNDFTIPIVPTFGNNDIMPHNIFLSGPNKWTLEYLDIWRNFIPEEQRHQFQEGGWFRVEVIPGKLAVISLNSMYFFDSNSGVDGCADKHEPGYEHMEWLRIQLQILRDRGMKAILIGHVPPARTDSKLSWDETCWQKYALWQRQYRDIIVANLFGHMNIDHFMLQDFKDLKKDTKNGRMASSMEVKSMDARENMLDEGEITIASASDYLLDLRNAWAKLPSPPSKSKSLSISEYVDAGEQEISIWQWVWGQLSGGKKKKDGKDGKGNKTKFLKKIGGRYGERFSITHVSPSVVPNYFPTLRIFMYNTTGLEDLVVPVETASHPLEPPGQTPIMDDTIDNDSDVEWRNISEEIRRKKKERESQKRNRKYKFKIPQPPSKSSPPGPAYSPQTLTLTGYVQYFANLTHINNDFVEQSVSSLGWRDVFNVTKWKEGKHGKYQGKKPKKKPHAKKFMFEVEYNTTDDKLFKLNDLTVRSYLDLARRIGGDKSRKALLGPQEEGFGSEYWVEVSEDEIETDKKGKHKKKKKHHKKKKEHGKHKHKKDSAWFTFVKRAFVGSMDPDDIEEMFCEKGVDDVGYEYFQREEHGQEIGVVEL</sequence>
<dbReference type="GO" id="GO:0000298">
    <property type="term" value="F:endopolyphosphatase activity"/>
    <property type="evidence" value="ECO:0007669"/>
    <property type="project" value="UniProtKB-EC"/>
</dbReference>
<evidence type="ECO:0000256" key="7">
    <source>
        <dbReference type="ARBA" id="ARBA00022801"/>
    </source>
</evidence>
<dbReference type="InterPro" id="IPR041805">
    <property type="entry name" value="ASMase/PPN1_MPP"/>
</dbReference>
<dbReference type="PANTHER" id="PTHR10340:SF55">
    <property type="entry name" value="ENDOPOLYPHOSPHATASE"/>
    <property type="match status" value="1"/>
</dbReference>
<keyword evidence="6" id="KW-0812">Transmembrane</keyword>
<dbReference type="PIRSF" id="PIRSF027093">
    <property type="entry name" value="EndopolyPtase_N1"/>
    <property type="match status" value="1"/>
</dbReference>
<dbReference type="GO" id="GO:0005774">
    <property type="term" value="C:vacuolar membrane"/>
    <property type="evidence" value="ECO:0007669"/>
    <property type="project" value="UniProtKB-SubCell"/>
</dbReference>
<dbReference type="PROSITE" id="PS51257">
    <property type="entry name" value="PROKAR_LIPOPROTEIN"/>
    <property type="match status" value="1"/>
</dbReference>
<gene>
    <name evidence="15" type="ORF">K469DRAFT_712839</name>
</gene>
<dbReference type="EMBL" id="ML994649">
    <property type="protein sequence ID" value="KAF2182222.1"/>
    <property type="molecule type" value="Genomic_DNA"/>
</dbReference>
<feature type="domain" description="Calcineurin-like phosphoesterase" evidence="14">
    <location>
        <begin position="50"/>
        <end position="321"/>
    </location>
</feature>
<evidence type="ECO:0000256" key="4">
    <source>
        <dbReference type="ARBA" id="ARBA00014458"/>
    </source>
</evidence>
<keyword evidence="13" id="KW-0732">Signal</keyword>
<feature type="signal peptide" evidence="13">
    <location>
        <begin position="1"/>
        <end position="21"/>
    </location>
</feature>
<dbReference type="EC" id="3.6.1.10" evidence="3"/>
<dbReference type="AlphaFoldDB" id="A0A6A6DV03"/>
<dbReference type="SUPFAM" id="SSF56300">
    <property type="entry name" value="Metallo-dependent phosphatases"/>
    <property type="match status" value="1"/>
</dbReference>
<dbReference type="InterPro" id="IPR012358">
    <property type="entry name" value="EndopolyPtase_N1"/>
</dbReference>
<feature type="region of interest" description="Disordered" evidence="12">
    <location>
        <begin position="680"/>
        <end position="705"/>
    </location>
</feature>
<comment type="subcellular location">
    <subcellularLocation>
        <location evidence="1">Vacuole membrane</location>
        <topology evidence="1">Single-pass type II membrane protein</topology>
    </subcellularLocation>
</comment>
<comment type="similarity">
    <text evidence="2">Belongs to the endopolyphosphatase PPN1 family.</text>
</comment>
<dbReference type="InterPro" id="IPR029052">
    <property type="entry name" value="Metallo-depent_PP-like"/>
</dbReference>
<evidence type="ECO:0000256" key="13">
    <source>
        <dbReference type="SAM" id="SignalP"/>
    </source>
</evidence>
<dbReference type="CDD" id="cd00842">
    <property type="entry name" value="MPP_ASMase"/>
    <property type="match status" value="1"/>
</dbReference>
<dbReference type="GO" id="GO:0000324">
    <property type="term" value="C:fungal-type vacuole"/>
    <property type="evidence" value="ECO:0007669"/>
    <property type="project" value="TreeGrafter"/>
</dbReference>
<evidence type="ECO:0000256" key="1">
    <source>
        <dbReference type="ARBA" id="ARBA00004576"/>
    </source>
</evidence>
<dbReference type="PANTHER" id="PTHR10340">
    <property type="entry name" value="SPHINGOMYELIN PHOSPHODIESTERASE"/>
    <property type="match status" value="1"/>
</dbReference>
<evidence type="ECO:0000256" key="11">
    <source>
        <dbReference type="ARBA" id="ARBA00023180"/>
    </source>
</evidence>
<feature type="compositionally biased region" description="Basic residues" evidence="12">
    <location>
        <begin position="682"/>
        <end position="705"/>
    </location>
</feature>
<dbReference type="GO" id="GO:0004309">
    <property type="term" value="F:exopolyphosphatase activity"/>
    <property type="evidence" value="ECO:0007669"/>
    <property type="project" value="TreeGrafter"/>
</dbReference>
<evidence type="ECO:0000256" key="2">
    <source>
        <dbReference type="ARBA" id="ARBA00010399"/>
    </source>
</evidence>
<feature type="region of interest" description="Disordered" evidence="12">
    <location>
        <begin position="485"/>
        <end position="505"/>
    </location>
</feature>
<evidence type="ECO:0000313" key="15">
    <source>
        <dbReference type="EMBL" id="KAF2182222.1"/>
    </source>
</evidence>
<evidence type="ECO:0000256" key="12">
    <source>
        <dbReference type="SAM" id="MobiDB-lite"/>
    </source>
</evidence>
<feature type="compositionally biased region" description="Basic and acidic residues" evidence="12">
    <location>
        <begin position="519"/>
        <end position="528"/>
    </location>
</feature>
<keyword evidence="10" id="KW-0472">Membrane</keyword>
<keyword evidence="8" id="KW-0735">Signal-anchor</keyword>
<name>A0A6A6DV03_9PEZI</name>
<evidence type="ECO:0000256" key="3">
    <source>
        <dbReference type="ARBA" id="ARBA00012459"/>
    </source>
</evidence>
<dbReference type="FunFam" id="3.60.21.10:FF:000082">
    <property type="entry name" value="Endopolyphosphatase"/>
    <property type="match status" value="1"/>
</dbReference>
<evidence type="ECO:0000256" key="6">
    <source>
        <dbReference type="ARBA" id="ARBA00022692"/>
    </source>
</evidence>
<feature type="compositionally biased region" description="Pro residues" evidence="12">
    <location>
        <begin position="538"/>
        <end position="550"/>
    </location>
</feature>
<evidence type="ECO:0000259" key="14">
    <source>
        <dbReference type="Pfam" id="PF00149"/>
    </source>
</evidence>
<keyword evidence="5" id="KW-0926">Vacuole</keyword>
<dbReference type="InterPro" id="IPR004843">
    <property type="entry name" value="Calcineurin-like_PHP"/>
</dbReference>
<accession>A0A6A6DV03</accession>
<evidence type="ECO:0000256" key="5">
    <source>
        <dbReference type="ARBA" id="ARBA00022554"/>
    </source>
</evidence>
<feature type="region of interest" description="Disordered" evidence="12">
    <location>
        <begin position="519"/>
        <end position="552"/>
    </location>
</feature>
<organism evidence="15 16">
    <name type="scientific">Zopfia rhizophila CBS 207.26</name>
    <dbReference type="NCBI Taxonomy" id="1314779"/>
    <lineage>
        <taxon>Eukaryota</taxon>
        <taxon>Fungi</taxon>
        <taxon>Dikarya</taxon>
        <taxon>Ascomycota</taxon>
        <taxon>Pezizomycotina</taxon>
        <taxon>Dothideomycetes</taxon>
        <taxon>Dothideomycetes incertae sedis</taxon>
        <taxon>Zopfiaceae</taxon>
        <taxon>Zopfia</taxon>
    </lineage>
</organism>
<dbReference type="GO" id="GO:0008081">
    <property type="term" value="F:phosphoric diester hydrolase activity"/>
    <property type="evidence" value="ECO:0007669"/>
    <property type="project" value="TreeGrafter"/>
</dbReference>
<keyword evidence="9" id="KW-1133">Transmembrane helix</keyword>
<evidence type="ECO:0000313" key="16">
    <source>
        <dbReference type="Proteomes" id="UP000800200"/>
    </source>
</evidence>
<protein>
    <recommendedName>
        <fullName evidence="4">Endopolyphosphatase</fullName>
        <ecNumber evidence="3">3.6.1.10</ecNumber>
    </recommendedName>
</protein>
<dbReference type="Gene3D" id="3.60.21.10">
    <property type="match status" value="1"/>
</dbReference>
<keyword evidence="16" id="KW-1185">Reference proteome</keyword>
<evidence type="ECO:0000256" key="9">
    <source>
        <dbReference type="ARBA" id="ARBA00022989"/>
    </source>
</evidence>
<dbReference type="OrthoDB" id="348678at2759"/>
<keyword evidence="7" id="KW-0378">Hydrolase</keyword>
<feature type="chain" id="PRO_5025372608" description="Endopolyphosphatase" evidence="13">
    <location>
        <begin position="22"/>
        <end position="757"/>
    </location>
</feature>
<dbReference type="Pfam" id="PF00149">
    <property type="entry name" value="Metallophos"/>
    <property type="match status" value="1"/>
</dbReference>
<dbReference type="GO" id="GO:0006798">
    <property type="term" value="P:polyphosphate catabolic process"/>
    <property type="evidence" value="ECO:0007669"/>
    <property type="project" value="TreeGrafter"/>
</dbReference>
<reference evidence="15" key="1">
    <citation type="journal article" date="2020" name="Stud. Mycol.">
        <title>101 Dothideomycetes genomes: a test case for predicting lifestyles and emergence of pathogens.</title>
        <authorList>
            <person name="Haridas S."/>
            <person name="Albert R."/>
            <person name="Binder M."/>
            <person name="Bloem J."/>
            <person name="Labutti K."/>
            <person name="Salamov A."/>
            <person name="Andreopoulos B."/>
            <person name="Baker S."/>
            <person name="Barry K."/>
            <person name="Bills G."/>
            <person name="Bluhm B."/>
            <person name="Cannon C."/>
            <person name="Castanera R."/>
            <person name="Culley D."/>
            <person name="Daum C."/>
            <person name="Ezra D."/>
            <person name="Gonzalez J."/>
            <person name="Henrissat B."/>
            <person name="Kuo A."/>
            <person name="Liang C."/>
            <person name="Lipzen A."/>
            <person name="Lutzoni F."/>
            <person name="Magnuson J."/>
            <person name="Mondo S."/>
            <person name="Nolan M."/>
            <person name="Ohm R."/>
            <person name="Pangilinan J."/>
            <person name="Park H.-J."/>
            <person name="Ramirez L."/>
            <person name="Alfaro M."/>
            <person name="Sun H."/>
            <person name="Tritt A."/>
            <person name="Yoshinaga Y."/>
            <person name="Zwiers L.-H."/>
            <person name="Turgeon B."/>
            <person name="Goodwin S."/>
            <person name="Spatafora J."/>
            <person name="Crous P."/>
            <person name="Grigoriev I."/>
        </authorList>
    </citation>
    <scope>NUCLEOTIDE SEQUENCE</scope>
    <source>
        <strain evidence="15">CBS 207.26</strain>
    </source>
</reference>
<dbReference type="Proteomes" id="UP000800200">
    <property type="component" value="Unassembled WGS sequence"/>
</dbReference>
<evidence type="ECO:0000256" key="10">
    <source>
        <dbReference type="ARBA" id="ARBA00023136"/>
    </source>
</evidence>
<proteinExistence type="inferred from homology"/>